<evidence type="ECO:0000313" key="2">
    <source>
        <dbReference type="EMBL" id="MBF0935089.1"/>
    </source>
</evidence>
<dbReference type="EMBL" id="JABZFV010000126">
    <property type="protein sequence ID" value="MBF0935089.1"/>
    <property type="molecule type" value="Genomic_DNA"/>
</dbReference>
<reference evidence="2" key="1">
    <citation type="submission" date="2020-04" db="EMBL/GenBank/DDBJ databases">
        <title>Deep metagenomics examines the oral microbiome during advanced dental caries in children, revealing novel taxa and co-occurrences with host molecules.</title>
        <authorList>
            <person name="Baker J.L."/>
            <person name="Morton J.T."/>
            <person name="Dinis M."/>
            <person name="Alvarez R."/>
            <person name="Tran N.C."/>
            <person name="Knight R."/>
            <person name="Edlund A."/>
        </authorList>
    </citation>
    <scope>NUCLEOTIDE SEQUENCE</scope>
    <source>
        <strain evidence="2">JCVI_23_bin.16</strain>
    </source>
</reference>
<dbReference type="Proteomes" id="UP000757900">
    <property type="component" value="Unassembled WGS sequence"/>
</dbReference>
<name>A0A929QT08_ABIDE</name>
<organism evidence="2 3">
    <name type="scientific">Abiotrophia defectiva</name>
    <name type="common">Streptococcus defectivus</name>
    <dbReference type="NCBI Taxonomy" id="46125"/>
    <lineage>
        <taxon>Bacteria</taxon>
        <taxon>Bacillati</taxon>
        <taxon>Bacillota</taxon>
        <taxon>Bacilli</taxon>
        <taxon>Lactobacillales</taxon>
        <taxon>Aerococcaceae</taxon>
        <taxon>Abiotrophia</taxon>
    </lineage>
</organism>
<gene>
    <name evidence="2" type="ORF">HXK00_05530</name>
</gene>
<keyword evidence="1" id="KW-0472">Membrane</keyword>
<keyword evidence="1" id="KW-0812">Transmembrane</keyword>
<keyword evidence="1" id="KW-1133">Transmembrane helix</keyword>
<evidence type="ECO:0008006" key="4">
    <source>
        <dbReference type="Google" id="ProtNLM"/>
    </source>
</evidence>
<proteinExistence type="predicted"/>
<feature type="transmembrane region" description="Helical" evidence="1">
    <location>
        <begin position="69"/>
        <end position="90"/>
    </location>
</feature>
<dbReference type="AlphaFoldDB" id="A0A929QT08"/>
<comment type="caution">
    <text evidence="2">The sequence shown here is derived from an EMBL/GenBank/DDBJ whole genome shotgun (WGS) entry which is preliminary data.</text>
</comment>
<feature type="transmembrane region" description="Helical" evidence="1">
    <location>
        <begin position="45"/>
        <end position="63"/>
    </location>
</feature>
<evidence type="ECO:0000313" key="3">
    <source>
        <dbReference type="Proteomes" id="UP000757900"/>
    </source>
</evidence>
<evidence type="ECO:0000256" key="1">
    <source>
        <dbReference type="SAM" id="Phobius"/>
    </source>
</evidence>
<protein>
    <recommendedName>
        <fullName evidence="4">Transmembrane protein</fullName>
    </recommendedName>
</protein>
<accession>A0A929QT08</accession>
<sequence length="131" mass="14681">MATRTVLSRDAARNLREGVYTDGELQGVILELAEVQARLDKNFKWVIIIMAVLFAAAGGLYLSKPGTGFGSTLSSLVGFFGAGLIALFYIHFRYTTPVKRAFLRNLRKGYPDQYDHYASLFHSYVEEAKHN</sequence>